<organism evidence="11 12">
    <name type="scientific">Opisthocomus hoazin</name>
    <name type="common">Hoatzin</name>
    <name type="synonym">Phasianus hoazin</name>
    <dbReference type="NCBI Taxonomy" id="30419"/>
    <lineage>
        <taxon>Eukaryota</taxon>
        <taxon>Metazoa</taxon>
        <taxon>Chordata</taxon>
        <taxon>Craniata</taxon>
        <taxon>Vertebrata</taxon>
        <taxon>Euteleostomi</taxon>
        <taxon>Archelosauria</taxon>
        <taxon>Archosauria</taxon>
        <taxon>Dinosauria</taxon>
        <taxon>Saurischia</taxon>
        <taxon>Theropoda</taxon>
        <taxon>Coelurosauria</taxon>
        <taxon>Aves</taxon>
        <taxon>Neognathae</taxon>
        <taxon>Neoaves</taxon>
        <taxon>Opisthocomiformes</taxon>
        <taxon>Opisthocomidae</taxon>
        <taxon>Opisthocomus</taxon>
    </lineage>
</organism>
<name>A0A091WTL0_OPIHO</name>
<evidence type="ECO:0000256" key="2">
    <source>
        <dbReference type="ARBA" id="ARBA00022475"/>
    </source>
</evidence>
<sequence length="100" mass="11458">FLLLALTDTQKLQLLHFWLFLTIYLAALLGNSNLITAVDCDHHLHTPMHFFLLILSFLDVGCISTTLPKSMATPLWNTSRISCLEWAVQVFFFLIFISTE</sequence>
<feature type="transmembrane region" description="Helical" evidence="10">
    <location>
        <begin position="15"/>
        <end position="38"/>
    </location>
</feature>
<evidence type="ECO:0000256" key="8">
    <source>
        <dbReference type="ARBA" id="ARBA00023170"/>
    </source>
</evidence>
<gene>
    <name evidence="11" type="ORF">N306_03191</name>
</gene>
<feature type="non-terminal residue" evidence="11">
    <location>
        <position position="1"/>
    </location>
</feature>
<evidence type="ECO:0000313" key="11">
    <source>
        <dbReference type="EMBL" id="KFR04796.1"/>
    </source>
</evidence>
<evidence type="ECO:0000256" key="1">
    <source>
        <dbReference type="ARBA" id="ARBA00004651"/>
    </source>
</evidence>
<keyword evidence="5 10" id="KW-1133">Transmembrane helix</keyword>
<protein>
    <submittedName>
        <fullName evidence="11">Olfactory receptor 14J1</fullName>
    </submittedName>
</protein>
<dbReference type="Pfam" id="PF13853">
    <property type="entry name" value="7tm_4"/>
    <property type="match status" value="1"/>
</dbReference>
<dbReference type="PhylomeDB" id="A0A091WTL0"/>
<dbReference type="EMBL" id="KK734156">
    <property type="protein sequence ID" value="KFR04796.1"/>
    <property type="molecule type" value="Genomic_DNA"/>
</dbReference>
<keyword evidence="2" id="KW-1003">Cell membrane</keyword>
<evidence type="ECO:0000256" key="10">
    <source>
        <dbReference type="SAM" id="Phobius"/>
    </source>
</evidence>
<dbReference type="PANTHER" id="PTHR26452">
    <property type="entry name" value="OLFACTORY RECEPTOR"/>
    <property type="match status" value="1"/>
</dbReference>
<keyword evidence="6" id="KW-0297">G-protein coupled receptor</keyword>
<dbReference type="STRING" id="30419.A0A091WTL0"/>
<comment type="subcellular location">
    <subcellularLocation>
        <location evidence="1">Cell membrane</location>
        <topology evidence="1">Multi-pass membrane protein</topology>
    </subcellularLocation>
</comment>
<feature type="transmembrane region" description="Helical" evidence="10">
    <location>
        <begin position="50"/>
        <end position="67"/>
    </location>
</feature>
<accession>A0A091WTL0</accession>
<dbReference type="GO" id="GO:0005886">
    <property type="term" value="C:plasma membrane"/>
    <property type="evidence" value="ECO:0007669"/>
    <property type="project" value="UniProtKB-SubCell"/>
</dbReference>
<keyword evidence="4" id="KW-0716">Sensory transduction</keyword>
<dbReference type="InterPro" id="IPR000725">
    <property type="entry name" value="Olfact_rcpt"/>
</dbReference>
<dbReference type="GO" id="GO:0004984">
    <property type="term" value="F:olfactory receptor activity"/>
    <property type="evidence" value="ECO:0007669"/>
    <property type="project" value="InterPro"/>
</dbReference>
<dbReference type="Proteomes" id="UP000053605">
    <property type="component" value="Unassembled WGS sequence"/>
</dbReference>
<proteinExistence type="predicted"/>
<evidence type="ECO:0000256" key="3">
    <source>
        <dbReference type="ARBA" id="ARBA00022692"/>
    </source>
</evidence>
<keyword evidence="9" id="KW-0807">Transducer</keyword>
<keyword evidence="3 10" id="KW-0812">Transmembrane</keyword>
<dbReference type="SUPFAM" id="SSF81321">
    <property type="entry name" value="Family A G protein-coupled receptor-like"/>
    <property type="match status" value="1"/>
</dbReference>
<evidence type="ECO:0000256" key="5">
    <source>
        <dbReference type="ARBA" id="ARBA00022989"/>
    </source>
</evidence>
<keyword evidence="4" id="KW-0552">Olfaction</keyword>
<evidence type="ECO:0000256" key="7">
    <source>
        <dbReference type="ARBA" id="ARBA00023136"/>
    </source>
</evidence>
<keyword evidence="7 10" id="KW-0472">Membrane</keyword>
<keyword evidence="12" id="KW-1185">Reference proteome</keyword>
<dbReference type="AlphaFoldDB" id="A0A091WTL0"/>
<dbReference type="InterPro" id="IPR050516">
    <property type="entry name" value="Olfactory_GPCR"/>
</dbReference>
<reference evidence="11 12" key="1">
    <citation type="submission" date="2014-04" db="EMBL/GenBank/DDBJ databases">
        <title>Genome evolution of avian class.</title>
        <authorList>
            <person name="Zhang G."/>
            <person name="Li C."/>
        </authorList>
    </citation>
    <scope>NUCLEOTIDE SEQUENCE [LARGE SCALE GENOMIC DNA]</scope>
    <source>
        <strain evidence="11">BGI_N306</strain>
    </source>
</reference>
<dbReference type="GO" id="GO:0004930">
    <property type="term" value="F:G protein-coupled receptor activity"/>
    <property type="evidence" value="ECO:0007669"/>
    <property type="project" value="UniProtKB-KW"/>
</dbReference>
<dbReference type="Gene3D" id="1.20.1070.10">
    <property type="entry name" value="Rhodopsin 7-helix transmembrane proteins"/>
    <property type="match status" value="1"/>
</dbReference>
<evidence type="ECO:0000256" key="4">
    <source>
        <dbReference type="ARBA" id="ARBA00022725"/>
    </source>
</evidence>
<feature type="non-terminal residue" evidence="11">
    <location>
        <position position="100"/>
    </location>
</feature>
<evidence type="ECO:0000313" key="12">
    <source>
        <dbReference type="Proteomes" id="UP000053605"/>
    </source>
</evidence>
<keyword evidence="8 11" id="KW-0675">Receptor</keyword>
<evidence type="ECO:0000256" key="9">
    <source>
        <dbReference type="ARBA" id="ARBA00023224"/>
    </source>
</evidence>
<evidence type="ECO:0000256" key="6">
    <source>
        <dbReference type="ARBA" id="ARBA00023040"/>
    </source>
</evidence>